<accession>A0A498KJE1</accession>
<dbReference type="PANTHER" id="PTHR33132:SF135">
    <property type="entry name" value="OS02G0799700 PROTEIN"/>
    <property type="match status" value="1"/>
</dbReference>
<dbReference type="AlphaFoldDB" id="A0A498KJE1"/>
<name>A0A498KJE1_MALDO</name>
<organism evidence="1 2">
    <name type="scientific">Malus domestica</name>
    <name type="common">Apple</name>
    <name type="synonym">Pyrus malus</name>
    <dbReference type="NCBI Taxonomy" id="3750"/>
    <lineage>
        <taxon>Eukaryota</taxon>
        <taxon>Viridiplantae</taxon>
        <taxon>Streptophyta</taxon>
        <taxon>Embryophyta</taxon>
        <taxon>Tracheophyta</taxon>
        <taxon>Spermatophyta</taxon>
        <taxon>Magnoliopsida</taxon>
        <taxon>eudicotyledons</taxon>
        <taxon>Gunneridae</taxon>
        <taxon>Pentapetalae</taxon>
        <taxon>rosids</taxon>
        <taxon>fabids</taxon>
        <taxon>Rosales</taxon>
        <taxon>Rosaceae</taxon>
        <taxon>Amygdaloideae</taxon>
        <taxon>Maleae</taxon>
        <taxon>Malus</taxon>
    </lineage>
</organism>
<comment type="caution">
    <text evidence="1">The sequence shown here is derived from an EMBL/GenBank/DDBJ whole genome shotgun (WGS) entry which is preliminary data.</text>
</comment>
<reference evidence="1 2" key="1">
    <citation type="submission" date="2018-10" db="EMBL/GenBank/DDBJ databases">
        <title>A high-quality apple genome assembly.</title>
        <authorList>
            <person name="Hu J."/>
        </authorList>
    </citation>
    <scope>NUCLEOTIDE SEQUENCE [LARGE SCALE GENOMIC DNA]</scope>
    <source>
        <strain evidence="2">cv. HFTH1</strain>
        <tissue evidence="1">Young leaf</tissue>
    </source>
</reference>
<evidence type="ECO:0000313" key="2">
    <source>
        <dbReference type="Proteomes" id="UP000290289"/>
    </source>
</evidence>
<dbReference type="Proteomes" id="UP000290289">
    <property type="component" value="Chromosome 2"/>
</dbReference>
<proteinExistence type="predicted"/>
<dbReference type="PANTHER" id="PTHR33132">
    <property type="entry name" value="OSJNBB0118P14.9 PROTEIN"/>
    <property type="match status" value="1"/>
</dbReference>
<protein>
    <submittedName>
        <fullName evidence="1">Uncharacterized protein</fullName>
    </submittedName>
</protein>
<gene>
    <name evidence="1" type="ORF">DVH24_017927</name>
</gene>
<evidence type="ECO:0000313" key="1">
    <source>
        <dbReference type="EMBL" id="RXI05885.1"/>
    </source>
</evidence>
<sequence>MCHPSGVPNLVRFRVRDLAVLQQQHRRWLLLQAPAAVETTANLHAAAAAARRVGEAAAGGGNGGGDTRWCLCSPTQHPGSFRCRQHHAEYVWGGGRNLRKDMSSN</sequence>
<keyword evidence="2" id="KW-1185">Reference proteome</keyword>
<dbReference type="EMBL" id="RDQH01000328">
    <property type="protein sequence ID" value="RXI05885.1"/>
    <property type="molecule type" value="Genomic_DNA"/>
</dbReference>